<dbReference type="PANTHER" id="PTHR30441">
    <property type="entry name" value="DUF748 DOMAIN-CONTAINING PROTEIN"/>
    <property type="match status" value="1"/>
</dbReference>
<dbReference type="EMBL" id="QFLI01000004">
    <property type="protein sequence ID" value="PXY01008.1"/>
    <property type="molecule type" value="Genomic_DNA"/>
</dbReference>
<reference evidence="1 2" key="1">
    <citation type="submission" date="2018-05" db="EMBL/GenBank/DDBJ databases">
        <title>Marinifilum breve JC075T sp. nov., a marine bacterium isolated from Yongle Blue Hole in the South China Sea.</title>
        <authorList>
            <person name="Fu T."/>
        </authorList>
    </citation>
    <scope>NUCLEOTIDE SEQUENCE [LARGE SCALE GENOMIC DNA]</scope>
    <source>
        <strain evidence="1 2">JC075</strain>
    </source>
</reference>
<evidence type="ECO:0000313" key="2">
    <source>
        <dbReference type="Proteomes" id="UP000248079"/>
    </source>
</evidence>
<dbReference type="InterPro" id="IPR052894">
    <property type="entry name" value="AsmA-related"/>
</dbReference>
<name>A0A2V3ZX80_9BACT</name>
<sequence>MKRLSRKKIILLSVLTVLTLLFFFLSTIVKNYLVNHSEELIGRKLEIAELHFNYAKVSVRVNGLRLYESNDTDQFVSFNELYVNVSPWKLIKGEYSVSQIYLDGLNVSVIQDSVGFNFDDLLVSEEETSDSIQENQEDKTTKFSIYDIEIKNGYIAYFDKQKDNLLDLKNINLDLPLIAWDNQKSEMGVDFSIGGEGNVGINANVDHAKERYMIDLKVADINIKPFMAYAKDYMKISSMEGNMNTSLKINGSMTDFMDVFIKGNTSLQNFSLNDLEGKRFLAAKSTSVNLDSLNIGTSHFEIGKIVMQDPEIYATLFKENTNFERIFEPVMAVDTTELSEVEQDSLIQDQALFYAVDSIIVKGGLLQFSDKTLNRDFVYDIKDIALNLGKITETAGNVPLNYSMNLNGGGSLTGNMNFNMQEVYDFNLRTKLTGLELMSFSPYTEFYIARPITQGALNYDCEIDMKPDHLNNQNNIKISEFDFGKKTNDPNTIKAPVRLALYLLKDQNDIIQFDLPVSGNPKEPDFKLGKIIWKTLMNFLVKTAAKPFGILGNITGTNPENIETIQLNYSSVSLGDKEKSTLRDISEILKKKNELVFSFTQETDINQEKNYLILDDCVNDYFKSKLEEVPNLKTKKLESWASQSPEFKNYLVKDSTGMSKSIIELCLQKVGNVKANQMLDSLIDTRNKEIKNYLLDSLQVPQDNFIVKTADLRNLSDQQKKPKFRVEVSIK</sequence>
<keyword evidence="2" id="KW-1185">Reference proteome</keyword>
<comment type="caution">
    <text evidence="1">The sequence shown here is derived from an EMBL/GenBank/DDBJ whole genome shotgun (WGS) entry which is preliminary data.</text>
</comment>
<dbReference type="InterPro" id="IPR008023">
    <property type="entry name" value="DUF748"/>
</dbReference>
<dbReference type="AlphaFoldDB" id="A0A2V3ZX80"/>
<dbReference type="OrthoDB" id="9806239at2"/>
<evidence type="ECO:0000313" key="1">
    <source>
        <dbReference type="EMBL" id="PXY01008.1"/>
    </source>
</evidence>
<accession>A0A2V3ZX80</accession>
<dbReference type="Pfam" id="PF05359">
    <property type="entry name" value="DUF748"/>
    <property type="match status" value="1"/>
</dbReference>
<dbReference type="GO" id="GO:0090313">
    <property type="term" value="P:regulation of protein targeting to membrane"/>
    <property type="evidence" value="ECO:0007669"/>
    <property type="project" value="TreeGrafter"/>
</dbReference>
<gene>
    <name evidence="1" type="ORF">DF185_10150</name>
</gene>
<dbReference type="Proteomes" id="UP000248079">
    <property type="component" value="Unassembled WGS sequence"/>
</dbReference>
<organism evidence="1 2">
    <name type="scientific">Marinifilum breve</name>
    <dbReference type="NCBI Taxonomy" id="2184082"/>
    <lineage>
        <taxon>Bacteria</taxon>
        <taxon>Pseudomonadati</taxon>
        <taxon>Bacteroidota</taxon>
        <taxon>Bacteroidia</taxon>
        <taxon>Marinilabiliales</taxon>
        <taxon>Marinifilaceae</taxon>
    </lineage>
</organism>
<dbReference type="GO" id="GO:0005886">
    <property type="term" value="C:plasma membrane"/>
    <property type="evidence" value="ECO:0007669"/>
    <property type="project" value="TreeGrafter"/>
</dbReference>
<protein>
    <recommendedName>
        <fullName evidence="3">DUF748 domain-containing protein</fullName>
    </recommendedName>
</protein>
<dbReference type="RefSeq" id="WP_110360642.1">
    <property type="nucleotide sequence ID" value="NZ_QFLI01000004.1"/>
</dbReference>
<evidence type="ECO:0008006" key="3">
    <source>
        <dbReference type="Google" id="ProtNLM"/>
    </source>
</evidence>
<proteinExistence type="predicted"/>
<dbReference type="PANTHER" id="PTHR30441:SF8">
    <property type="entry name" value="DUF748 DOMAIN-CONTAINING PROTEIN"/>
    <property type="match status" value="1"/>
</dbReference>